<keyword evidence="1" id="KW-0732">Signal</keyword>
<sequence>MKLLSVVLFAGLVGTIACDAVCMPQIITKCLLTLATRYLQSPICRAPVELNECIRNGARDCKQESSPLVQEVLKTYTDTCTEGTEMNALYKAHGRCVFEDAQIGNIRCLQAGMAEIQKSIIPHANGRNMLDNMMKAACKKGHGADVCIE</sequence>
<dbReference type="EMBL" id="BMAO01029873">
    <property type="protein sequence ID" value="GFQ64075.1"/>
    <property type="molecule type" value="Genomic_DNA"/>
</dbReference>
<comment type="caution">
    <text evidence="2">The sequence shown here is derived from an EMBL/GenBank/DDBJ whole genome shotgun (WGS) entry which is preliminary data.</text>
</comment>
<feature type="chain" id="PRO_5036477267" evidence="1">
    <location>
        <begin position="19"/>
        <end position="149"/>
    </location>
</feature>
<gene>
    <name evidence="2" type="primary">NCL1_45104</name>
    <name evidence="2" type="ORF">TNCT_224431</name>
</gene>
<dbReference type="AlphaFoldDB" id="A0A8X6EWJ9"/>
<evidence type="ECO:0000256" key="1">
    <source>
        <dbReference type="SAM" id="SignalP"/>
    </source>
</evidence>
<dbReference type="Proteomes" id="UP000887116">
    <property type="component" value="Unassembled WGS sequence"/>
</dbReference>
<proteinExistence type="predicted"/>
<protein>
    <submittedName>
        <fullName evidence="2">Uncharacterized protein</fullName>
    </submittedName>
</protein>
<keyword evidence="3" id="KW-1185">Reference proteome</keyword>
<name>A0A8X6EWJ9_TRICU</name>
<evidence type="ECO:0000313" key="3">
    <source>
        <dbReference type="Proteomes" id="UP000887116"/>
    </source>
</evidence>
<reference evidence="2" key="1">
    <citation type="submission" date="2020-07" db="EMBL/GenBank/DDBJ databases">
        <title>Multicomponent nature underlies the extraordinary mechanical properties of spider dragline silk.</title>
        <authorList>
            <person name="Kono N."/>
            <person name="Nakamura H."/>
            <person name="Mori M."/>
            <person name="Yoshida Y."/>
            <person name="Ohtoshi R."/>
            <person name="Malay A.D."/>
            <person name="Moran D.A.P."/>
            <person name="Tomita M."/>
            <person name="Numata K."/>
            <person name="Arakawa K."/>
        </authorList>
    </citation>
    <scope>NUCLEOTIDE SEQUENCE</scope>
</reference>
<feature type="non-terminal residue" evidence="2">
    <location>
        <position position="1"/>
    </location>
</feature>
<organism evidence="2 3">
    <name type="scientific">Trichonephila clavata</name>
    <name type="common">Joro spider</name>
    <name type="synonym">Nephila clavata</name>
    <dbReference type="NCBI Taxonomy" id="2740835"/>
    <lineage>
        <taxon>Eukaryota</taxon>
        <taxon>Metazoa</taxon>
        <taxon>Ecdysozoa</taxon>
        <taxon>Arthropoda</taxon>
        <taxon>Chelicerata</taxon>
        <taxon>Arachnida</taxon>
        <taxon>Araneae</taxon>
        <taxon>Araneomorphae</taxon>
        <taxon>Entelegynae</taxon>
        <taxon>Araneoidea</taxon>
        <taxon>Nephilidae</taxon>
        <taxon>Trichonephila</taxon>
    </lineage>
</organism>
<evidence type="ECO:0000313" key="2">
    <source>
        <dbReference type="EMBL" id="GFQ64075.1"/>
    </source>
</evidence>
<dbReference type="PROSITE" id="PS51257">
    <property type="entry name" value="PROKAR_LIPOPROTEIN"/>
    <property type="match status" value="1"/>
</dbReference>
<accession>A0A8X6EWJ9</accession>
<feature type="signal peptide" evidence="1">
    <location>
        <begin position="1"/>
        <end position="18"/>
    </location>
</feature>
<dbReference type="OrthoDB" id="6432883at2759"/>